<comment type="subunit">
    <text evidence="2 10">Heterodimer of an alpha and a beta chain.</text>
</comment>
<keyword evidence="5 10" id="KW-0560">Oxidoreductase</keyword>
<sequence length="363" mass="41048">MFDENQLTFQMVRRLDEAGNLLDEKDCGIADDLLVEMYRQMKEVRILDEKLLKMQRQGRIGTYAPFSGQEAAQIGSALALERSDWICPSYRDLAACFVHGMPIEQILHYVTGHLEGGKTPEDVRILPVQIIIAAQTLHAVGLSMATKLRGETDVAISYFGDGATSEGDFHEALNFAAVYKTPTIFFCQNNQYAISVPLKQQMASKTIAQKAIAYGVKGIQVDGNDIIAVYEATKEAVERARNGEGPTLIEAVTYRLGPHTTSDDPSKYREDGEREVWRKKDPLVRMKRFLENKKLWSDERENETEKAFHERLNEAITAVENESYPNISEIFDHVYETPDEQLKEQKEEAANFYRQKTGGVQIG</sequence>
<evidence type="ECO:0000313" key="12">
    <source>
        <dbReference type="EMBL" id="MFD1206603.1"/>
    </source>
</evidence>
<dbReference type="InterPro" id="IPR001017">
    <property type="entry name" value="DH_E1"/>
</dbReference>
<evidence type="ECO:0000256" key="4">
    <source>
        <dbReference type="ARBA" id="ARBA00014159"/>
    </source>
</evidence>
<dbReference type="EC" id="1.2.4.1" evidence="3 10"/>
<protein>
    <recommendedName>
        <fullName evidence="4 10">Pyruvate dehydrogenase E1 component subunit alpha</fullName>
        <ecNumber evidence="3 10">1.2.4.1</ecNumber>
    </recommendedName>
</protein>
<dbReference type="PANTHER" id="PTHR43380:SF1">
    <property type="entry name" value="2-OXOISOVALERATE DEHYDROGENASE SUBUNIT ALPHA, MITOCHONDRIAL"/>
    <property type="match status" value="1"/>
</dbReference>
<accession>A0ABW3U3D7</accession>
<keyword evidence="13" id="KW-1185">Reference proteome</keyword>
<dbReference type="InterPro" id="IPR029061">
    <property type="entry name" value="THDP-binding"/>
</dbReference>
<keyword evidence="7 10" id="KW-0670">Pyruvate</keyword>
<evidence type="ECO:0000256" key="9">
    <source>
        <dbReference type="ARBA" id="ARBA00051231"/>
    </source>
</evidence>
<evidence type="ECO:0000256" key="6">
    <source>
        <dbReference type="ARBA" id="ARBA00023052"/>
    </source>
</evidence>
<comment type="catalytic activity">
    <reaction evidence="9 10">
        <text>N(6)-[(R)-lipoyl]-L-lysyl-[protein] + pyruvate + H(+) = N(6)-[(R)-S(8)-acetyldihydrolipoyl]-L-lysyl-[protein] + CO2</text>
        <dbReference type="Rhea" id="RHEA:19189"/>
        <dbReference type="Rhea" id="RHEA-COMP:10474"/>
        <dbReference type="Rhea" id="RHEA-COMP:10478"/>
        <dbReference type="ChEBI" id="CHEBI:15361"/>
        <dbReference type="ChEBI" id="CHEBI:15378"/>
        <dbReference type="ChEBI" id="CHEBI:16526"/>
        <dbReference type="ChEBI" id="CHEBI:83099"/>
        <dbReference type="ChEBI" id="CHEBI:83111"/>
        <dbReference type="EC" id="1.2.4.1"/>
    </reaction>
</comment>
<evidence type="ECO:0000259" key="11">
    <source>
        <dbReference type="Pfam" id="PF00676"/>
    </source>
</evidence>
<evidence type="ECO:0000256" key="5">
    <source>
        <dbReference type="ARBA" id="ARBA00023002"/>
    </source>
</evidence>
<dbReference type="Pfam" id="PF00676">
    <property type="entry name" value="E1_dh"/>
    <property type="match status" value="1"/>
</dbReference>
<evidence type="ECO:0000313" key="13">
    <source>
        <dbReference type="Proteomes" id="UP001597231"/>
    </source>
</evidence>
<evidence type="ECO:0000256" key="3">
    <source>
        <dbReference type="ARBA" id="ARBA00012281"/>
    </source>
</evidence>
<evidence type="ECO:0000256" key="2">
    <source>
        <dbReference type="ARBA" id="ARBA00011870"/>
    </source>
</evidence>
<evidence type="ECO:0000256" key="1">
    <source>
        <dbReference type="ARBA" id="ARBA00001964"/>
    </source>
</evidence>
<dbReference type="CDD" id="cd02000">
    <property type="entry name" value="TPP_E1_PDC_ADC_BCADC"/>
    <property type="match status" value="1"/>
</dbReference>
<dbReference type="EMBL" id="JBHTLT010000126">
    <property type="protein sequence ID" value="MFD1206603.1"/>
    <property type="molecule type" value="Genomic_DNA"/>
</dbReference>
<proteinExistence type="predicted"/>
<comment type="function">
    <text evidence="8 10">The pyruvate dehydrogenase complex catalyzes the overall conversion of pyruvate to acetyl-CoA and CO(2). It contains multiple copies of three enzymatic components: pyruvate dehydrogenase (E1), dihydrolipoamide acetyltransferase (E2) and lipoamide dehydrogenase (E3).</text>
</comment>
<dbReference type="SUPFAM" id="SSF52518">
    <property type="entry name" value="Thiamin diphosphate-binding fold (THDP-binding)"/>
    <property type="match status" value="1"/>
</dbReference>
<feature type="domain" description="Dehydrogenase E1 component" evidence="11">
    <location>
        <begin position="39"/>
        <end position="327"/>
    </location>
</feature>
<evidence type="ECO:0000256" key="7">
    <source>
        <dbReference type="ARBA" id="ARBA00023317"/>
    </source>
</evidence>
<name>A0ABW3U3D7_9BACL</name>
<comment type="cofactor">
    <cofactor evidence="1 10">
        <name>thiamine diphosphate</name>
        <dbReference type="ChEBI" id="CHEBI:58937"/>
    </cofactor>
</comment>
<dbReference type="Gene3D" id="3.40.50.970">
    <property type="match status" value="1"/>
</dbReference>
<dbReference type="RefSeq" id="WP_336825258.1">
    <property type="nucleotide sequence ID" value="NZ_JBHTLT010000126.1"/>
</dbReference>
<dbReference type="InterPro" id="IPR017596">
    <property type="entry name" value="PdhA/BkdA"/>
</dbReference>
<gene>
    <name evidence="12" type="primary">pdhA</name>
    <name evidence="12" type="ORF">ACFQ38_16020</name>
</gene>
<comment type="caution">
    <text evidence="12">The sequence shown here is derived from an EMBL/GenBank/DDBJ whole genome shotgun (WGS) entry which is preliminary data.</text>
</comment>
<evidence type="ECO:0000256" key="10">
    <source>
        <dbReference type="RuleBase" id="RU366007"/>
    </source>
</evidence>
<dbReference type="NCBIfam" id="TIGR03181">
    <property type="entry name" value="PDH_E1_alph_x"/>
    <property type="match status" value="1"/>
</dbReference>
<dbReference type="PANTHER" id="PTHR43380">
    <property type="entry name" value="2-OXOISOVALERATE DEHYDROGENASE SUBUNIT ALPHA, MITOCHONDRIAL"/>
    <property type="match status" value="1"/>
</dbReference>
<dbReference type="InterPro" id="IPR050771">
    <property type="entry name" value="Alpha-ketoacid_DH_E1_comp"/>
</dbReference>
<dbReference type="Proteomes" id="UP001597231">
    <property type="component" value="Unassembled WGS sequence"/>
</dbReference>
<organism evidence="12 13">
    <name type="scientific">Sporosarcina contaminans</name>
    <dbReference type="NCBI Taxonomy" id="633403"/>
    <lineage>
        <taxon>Bacteria</taxon>
        <taxon>Bacillati</taxon>
        <taxon>Bacillota</taxon>
        <taxon>Bacilli</taxon>
        <taxon>Bacillales</taxon>
        <taxon>Caryophanaceae</taxon>
        <taxon>Sporosarcina</taxon>
    </lineage>
</organism>
<reference evidence="13" key="1">
    <citation type="journal article" date="2019" name="Int. J. Syst. Evol. Microbiol.">
        <title>The Global Catalogue of Microorganisms (GCM) 10K type strain sequencing project: providing services to taxonomists for standard genome sequencing and annotation.</title>
        <authorList>
            <consortium name="The Broad Institute Genomics Platform"/>
            <consortium name="The Broad Institute Genome Sequencing Center for Infectious Disease"/>
            <person name="Wu L."/>
            <person name="Ma J."/>
        </authorList>
    </citation>
    <scope>NUCLEOTIDE SEQUENCE [LARGE SCALE GENOMIC DNA]</scope>
    <source>
        <strain evidence="13">CCUG 53915</strain>
    </source>
</reference>
<keyword evidence="6 10" id="KW-0786">Thiamine pyrophosphate</keyword>
<evidence type="ECO:0000256" key="8">
    <source>
        <dbReference type="ARBA" id="ARBA00025211"/>
    </source>
</evidence>